<evidence type="ECO:0000256" key="1">
    <source>
        <dbReference type="ARBA" id="ARBA00006068"/>
    </source>
</evidence>
<protein>
    <submittedName>
        <fullName evidence="3">Transcriptional regulator</fullName>
    </submittedName>
</protein>
<reference evidence="3 4" key="1">
    <citation type="journal article" date="2006" name="Genome Res.">
        <title>Skewed genomic variability in strains of the toxigenic bacterial pathogen, Clostridium perfringens.</title>
        <authorList>
            <person name="Myers G.S."/>
            <person name="Rasko D.A."/>
            <person name="Cheung J.K."/>
            <person name="Ravel J."/>
            <person name="Seshadri R."/>
            <person name="Deboy R.T."/>
            <person name="Ren Q."/>
            <person name="Varga J."/>
            <person name="Awad M.M."/>
            <person name="Brinkac L.M."/>
            <person name="Daugherty S.C."/>
            <person name="Haft D.H."/>
            <person name="Dodson R.J."/>
            <person name="Madupu R."/>
            <person name="Nelson W.C."/>
            <person name="Rosovitz M.J."/>
            <person name="Sullivan S.A."/>
            <person name="Khouri H."/>
            <person name="Dimitrov G.I."/>
            <person name="Watkins K.L."/>
            <person name="Mulligan S."/>
            <person name="Benton J."/>
            <person name="Radune D."/>
            <person name="Fisher D.J."/>
            <person name="Atkins H.S."/>
            <person name="Hiscox T."/>
            <person name="Jost B.H."/>
            <person name="Billington S.J."/>
            <person name="Songer J.G."/>
            <person name="McClane B.A."/>
            <person name="Titball R.W."/>
            <person name="Rood J.I."/>
            <person name="Melville S.B."/>
            <person name="Paulsen I.T."/>
        </authorList>
    </citation>
    <scope>NUCLEOTIDE SEQUENCE [LARGE SCALE GENOMIC DNA]</scope>
    <source>
        <strain evidence="4">ATCC 13124 / DSM 756 / JCM 1290 / NCIMB 6125 / NCTC 8237 / S 107 / Type A</strain>
    </source>
</reference>
<keyword evidence="4" id="KW-1185">Reference proteome</keyword>
<feature type="domain" description="Cell envelope-related transcriptional attenuator" evidence="2">
    <location>
        <begin position="95"/>
        <end position="254"/>
    </location>
</feature>
<gene>
    <name evidence="3" type="ordered locus">CPF_0612</name>
</gene>
<sequence>MLTLARKTNKKRSSKKPAKNRKLIIALSIIGLLIVGLVGGVATYGLTMLGKVNKVDLNEDNLGIDKAVDEKLSKYDGIANIALFGIDAPEGTDGRSDAIMIATVDKIHNKLKLTSIMRDSYVDIQGHGKDKINHAYAFGGHELALKTLNENFDLNLKDFATVNFSSLPKIIDSVGGMDLNIRQDEIDASPGINDHIKDLNRLSNTDCPLITSPGVQHVNGTQALAYCRIRYTAGGDGERTERQRIVLSKLFEKFNQVSPAKYPTILNELMPMVTTSLSSGEILNLAKIVASMGGSGLEQERYPMDQYSKGEMINGVYYLAFDKDVTVKQIHDYIFEDKK</sequence>
<dbReference type="InterPro" id="IPR004474">
    <property type="entry name" value="LytR_CpsA_psr"/>
</dbReference>
<dbReference type="PANTHER" id="PTHR33392">
    <property type="entry name" value="POLYISOPRENYL-TEICHOIC ACID--PEPTIDOGLYCAN TEICHOIC ACID TRANSFERASE TAGU"/>
    <property type="match status" value="1"/>
</dbReference>
<dbReference type="InterPro" id="IPR050922">
    <property type="entry name" value="LytR/CpsA/Psr_CW_biosynth"/>
</dbReference>
<evidence type="ECO:0000313" key="4">
    <source>
        <dbReference type="Proteomes" id="UP000001823"/>
    </source>
</evidence>
<dbReference type="PaxDb" id="195103-CPF_0612"/>
<dbReference type="Proteomes" id="UP000001823">
    <property type="component" value="Chromosome"/>
</dbReference>
<name>A0A0H2YQH9_CLOP1</name>
<dbReference type="PANTHER" id="PTHR33392:SF6">
    <property type="entry name" value="POLYISOPRENYL-TEICHOIC ACID--PEPTIDOGLYCAN TEICHOIC ACID TRANSFERASE TAGU"/>
    <property type="match status" value="1"/>
</dbReference>
<dbReference type="AlphaFoldDB" id="A0A0H2YQH9"/>
<dbReference type="eggNOG" id="COG1316">
    <property type="taxonomic scope" value="Bacteria"/>
</dbReference>
<dbReference type="NCBIfam" id="TIGR00350">
    <property type="entry name" value="lytR_cpsA_psr"/>
    <property type="match status" value="1"/>
</dbReference>
<evidence type="ECO:0000313" key="3">
    <source>
        <dbReference type="EMBL" id="ABG83100.1"/>
    </source>
</evidence>
<evidence type="ECO:0000259" key="2">
    <source>
        <dbReference type="Pfam" id="PF03816"/>
    </source>
</evidence>
<organism evidence="3 4">
    <name type="scientific">Clostridium perfringens (strain ATCC 13124 / DSM 756 / JCM 1290 / NCIMB 6125 / NCTC 8237 / Type A)</name>
    <dbReference type="NCBI Taxonomy" id="195103"/>
    <lineage>
        <taxon>Bacteria</taxon>
        <taxon>Bacillati</taxon>
        <taxon>Bacillota</taxon>
        <taxon>Clostridia</taxon>
        <taxon>Eubacteriales</taxon>
        <taxon>Clostridiaceae</taxon>
        <taxon>Clostridium</taxon>
    </lineage>
</organism>
<dbReference type="HOGENOM" id="CLU_016455_1_3_9"/>
<dbReference type="KEGG" id="cpf:CPF_0612"/>
<dbReference type="Pfam" id="PF03816">
    <property type="entry name" value="LytR_cpsA_psr"/>
    <property type="match status" value="1"/>
</dbReference>
<dbReference type="Gene3D" id="3.40.630.190">
    <property type="entry name" value="LCP protein"/>
    <property type="match status" value="1"/>
</dbReference>
<comment type="similarity">
    <text evidence="1">Belongs to the LytR/CpsA/Psr (LCP) family.</text>
</comment>
<dbReference type="EMBL" id="CP000246">
    <property type="protein sequence ID" value="ABG83100.1"/>
    <property type="molecule type" value="Genomic_DNA"/>
</dbReference>
<proteinExistence type="inferred from homology"/>
<accession>A0A0H2YQH9</accession>
<dbReference type="STRING" id="195103.CPF_0612"/>